<comment type="caution">
    <text evidence="1">The sequence shown here is derived from an EMBL/GenBank/DDBJ whole genome shotgun (WGS) entry which is preliminary data.</text>
</comment>
<name>A0ACC1KND5_9FUNG</name>
<gene>
    <name evidence="1" type="ORF">GGI18_000499</name>
</gene>
<accession>A0ACC1KND5</accession>
<evidence type="ECO:0000313" key="2">
    <source>
        <dbReference type="Proteomes" id="UP001140066"/>
    </source>
</evidence>
<sequence>MTNEDAKEQGPSESTDNTIDKEQPGFPEHAIESIGSFASIVQLVSTASAATPSHNEVSQSSVCPPVALPIASHTDGCKASDDEAPWQPSPAPHTTASDKGKGKAAEMSLLDSQDGCVTIGDILVLFEKMTTKSQDRFFTYAFADVKVKLAKPNNRTEALMFYCLCRFRRLSLKDCEIFTEVAMDASRVQSETPKVEPAEVEVK</sequence>
<proteinExistence type="predicted"/>
<keyword evidence="2" id="KW-1185">Reference proteome</keyword>
<dbReference type="EMBL" id="JANBUK010000036">
    <property type="protein sequence ID" value="KAJ2792325.1"/>
    <property type="molecule type" value="Genomic_DNA"/>
</dbReference>
<dbReference type="Proteomes" id="UP001140066">
    <property type="component" value="Unassembled WGS sequence"/>
</dbReference>
<evidence type="ECO:0000313" key="1">
    <source>
        <dbReference type="EMBL" id="KAJ2792325.1"/>
    </source>
</evidence>
<organism evidence="1 2">
    <name type="scientific">Coemansia linderi</name>
    <dbReference type="NCBI Taxonomy" id="2663919"/>
    <lineage>
        <taxon>Eukaryota</taxon>
        <taxon>Fungi</taxon>
        <taxon>Fungi incertae sedis</taxon>
        <taxon>Zoopagomycota</taxon>
        <taxon>Kickxellomycotina</taxon>
        <taxon>Kickxellomycetes</taxon>
        <taxon>Kickxellales</taxon>
        <taxon>Kickxellaceae</taxon>
        <taxon>Coemansia</taxon>
    </lineage>
</organism>
<reference evidence="1" key="1">
    <citation type="submission" date="2022-07" db="EMBL/GenBank/DDBJ databases">
        <title>Phylogenomic reconstructions and comparative analyses of Kickxellomycotina fungi.</title>
        <authorList>
            <person name="Reynolds N.K."/>
            <person name="Stajich J.E."/>
            <person name="Barry K."/>
            <person name="Grigoriev I.V."/>
            <person name="Crous P."/>
            <person name="Smith M.E."/>
        </authorList>
    </citation>
    <scope>NUCLEOTIDE SEQUENCE</scope>
    <source>
        <strain evidence="1">BCRC 34191</strain>
    </source>
</reference>
<protein>
    <submittedName>
        <fullName evidence="1">Uncharacterized protein</fullName>
    </submittedName>
</protein>